<dbReference type="Proteomes" id="UP000542342">
    <property type="component" value="Unassembled WGS sequence"/>
</dbReference>
<evidence type="ECO:0000313" key="3">
    <source>
        <dbReference type="Proteomes" id="UP000542342"/>
    </source>
</evidence>
<evidence type="ECO:0000259" key="1">
    <source>
        <dbReference type="SMART" id="SM00635"/>
    </source>
</evidence>
<dbReference type="Gene3D" id="2.60.40.1080">
    <property type="match status" value="1"/>
</dbReference>
<dbReference type="SMART" id="SM00635">
    <property type="entry name" value="BID_2"/>
    <property type="match status" value="1"/>
</dbReference>
<feature type="domain" description="BIG2" evidence="1">
    <location>
        <begin position="240"/>
        <end position="322"/>
    </location>
</feature>
<comment type="caution">
    <text evidence="2">The sequence shown here is derived from an EMBL/GenBank/DDBJ whole genome shotgun (WGS) entry which is preliminary data.</text>
</comment>
<dbReference type="PANTHER" id="PTHR35889:SF3">
    <property type="entry name" value="F-BOX DOMAIN-CONTAINING PROTEIN"/>
    <property type="match status" value="1"/>
</dbReference>
<proteinExistence type="predicted"/>
<keyword evidence="3" id="KW-1185">Reference proteome</keyword>
<dbReference type="Pfam" id="PF07583">
    <property type="entry name" value="PSCyt2"/>
    <property type="match status" value="1"/>
</dbReference>
<dbReference type="EMBL" id="JACEFB010000020">
    <property type="protein sequence ID" value="MBA2227830.1"/>
    <property type="molecule type" value="Genomic_DNA"/>
</dbReference>
<organism evidence="2 3">
    <name type="scientific">Thermogemmata fonticola</name>
    <dbReference type="NCBI Taxonomy" id="2755323"/>
    <lineage>
        <taxon>Bacteria</taxon>
        <taxon>Pseudomonadati</taxon>
        <taxon>Planctomycetota</taxon>
        <taxon>Planctomycetia</taxon>
        <taxon>Gemmatales</taxon>
        <taxon>Gemmataceae</taxon>
        <taxon>Thermogemmata</taxon>
    </lineage>
</organism>
<dbReference type="RefSeq" id="WP_194539694.1">
    <property type="nucleotide sequence ID" value="NZ_JACEFB010000020.1"/>
</dbReference>
<dbReference type="InterPro" id="IPR022655">
    <property type="entry name" value="DUF1553"/>
</dbReference>
<protein>
    <submittedName>
        <fullName evidence="2">DUF1553 domain-containing protein</fullName>
    </submittedName>
</protein>
<name>A0A7V8VH73_9BACT</name>
<reference evidence="2 3" key="1">
    <citation type="submission" date="2020-07" db="EMBL/GenBank/DDBJ databases">
        <title>Thermogemmata thermophila gen. nov., sp. nov., a novel moderate thermophilic planctomycete from a Kamchatka hot spring.</title>
        <authorList>
            <person name="Elcheninov A.G."/>
            <person name="Podosokorskaya O.A."/>
            <person name="Kovaleva O.L."/>
            <person name="Novikov A."/>
            <person name="Bonch-Osmolovskaya E.A."/>
            <person name="Toshchakov S.V."/>
            <person name="Kublanov I.V."/>
        </authorList>
    </citation>
    <scope>NUCLEOTIDE SEQUENCE [LARGE SCALE GENOMIC DNA]</scope>
    <source>
        <strain evidence="2 3">2918</strain>
    </source>
</reference>
<dbReference type="Pfam" id="PF02368">
    <property type="entry name" value="Big_2"/>
    <property type="match status" value="1"/>
</dbReference>
<gene>
    <name evidence="2" type="ORF">H0921_16850</name>
</gene>
<dbReference type="Pfam" id="PF07587">
    <property type="entry name" value="PSD1"/>
    <property type="match status" value="1"/>
</dbReference>
<accession>A0A7V8VH73</accession>
<dbReference type="PANTHER" id="PTHR35889">
    <property type="entry name" value="CYCLOINULO-OLIGOSACCHARIDE FRUCTANOTRANSFERASE-RELATED"/>
    <property type="match status" value="1"/>
</dbReference>
<sequence length="1130" mass="125562">MRCRHFLAVGFAWVGVLFPLPLKAGEAPGGSAPAAREALPEGATVTRLVVHPSRIELRGPFAYAQVLVTAQLSNGETADVTRLAHYELPQGLTVDAGLIRPQRDVQGTLTIRLGNQSVQVPVQAVQVQSDPPVSFVADVQPVLSKLGCNAGTCHGAAQGKNGFKLSLRGYDPLFDYRSLTDDLEGRRFNRAAPEKSLMLMKPAGVVPHQGGVLLQLGDPNYELIRRWIAQGVRFDPQTPRVRSIEVYPKNPTIYRIGQKQQFAVYATYSDGRVRDVTAEAFLESSNTEVATVSPRGLAQTLRRGEATLLARYEGAYAASTLIVLGDRTGFEWIQRPVHNFIDELVDAKLKKVRVQVSPLASDEEFLRRVYLDLTGLPPTSAEVRAFLADPRDSRVKRDEVIDRLIGSEAFIEHWTNKWADLLMVNRKFLGEAGAAAYRQWIREAIATNMPYDRFAYTILTASGSNLSVPPASYHKILRTPDALMENTTQLFLAIRFNCNKCHDHPFERWTQDDYYGLAAYFARTKLSEDPKYKGQRIGGSAVEGAKPLVEIVADAPDGEVRHERTGQIAAPRFPFSVPVSLSPQEPRRVQLAKWITSPQNPYFAKSYVNRLWSYLLGVGLIEPVDDIRAGNPPTNPELLDRLTEEFIRSGFDTRHIMRLICKSRTYQLSVETNRWNKDDEINYSHALPRRLPAEVLFDSIHRVTGAVSRLPGLPPGARAAQLLDSNVEVPGGFFELFSKPPRESPCECERSNTLNLGPILAMVNGPIIGEALRDPNNRLNQFVLQEKDDAKVVEEIYLSVLNRRPTPAELQAGIKALHSADADHKYLVEEYLKRKAAFEAYEKTIPQRQKAWEAGLLAQKPTQWVTLDIRKAASRQGPYAQPRPGATLTVQPDGSILASGNIDSLDIYTLVGLAETDQPITAIRLEVLSDPSLPSKGPGRAPNGNFVLTEFRLRYHRLDQPDGPQAIVRLTAAAATFQQDGFPLANTLDNNRATGWAIAPQTGRDQAALFRLAQPISGPAGVAFTIEMEQHYQQAAHHTLGKFRLSYTTDPNPRLSSPLTPEQLALLETPEEKRTPEQKARLRQMYLAQDQEYQRLAAEAAKVPPPDPRVVGAQDLVWALINTPAFLFNH</sequence>
<dbReference type="AlphaFoldDB" id="A0A7V8VH73"/>
<evidence type="ECO:0000313" key="2">
    <source>
        <dbReference type="EMBL" id="MBA2227830.1"/>
    </source>
</evidence>
<dbReference type="InterPro" id="IPR011444">
    <property type="entry name" value="DUF1549"/>
</dbReference>
<dbReference type="InterPro" id="IPR003343">
    <property type="entry name" value="Big_2"/>
</dbReference>